<dbReference type="Pfam" id="PF21467">
    <property type="entry name" value="BetaGal_gal-bd"/>
    <property type="match status" value="3"/>
</dbReference>
<dbReference type="InterPro" id="IPR008979">
    <property type="entry name" value="Galactose-bd-like_sf"/>
</dbReference>
<evidence type="ECO:0000256" key="1">
    <source>
        <dbReference type="ARBA" id="ARBA00001412"/>
    </source>
</evidence>
<dbReference type="InterPro" id="IPR031330">
    <property type="entry name" value="Gly_Hdrlase_35_cat"/>
</dbReference>
<dbReference type="Gene3D" id="2.60.120.260">
    <property type="entry name" value="Galactose-binding domain-like"/>
    <property type="match status" value="6"/>
</dbReference>
<dbReference type="PROSITE" id="PS50228">
    <property type="entry name" value="SUEL_LECTIN"/>
    <property type="match status" value="3"/>
</dbReference>
<evidence type="ECO:0000256" key="3">
    <source>
        <dbReference type="ARBA" id="ARBA00012756"/>
    </source>
</evidence>
<feature type="domain" description="SUEL-type lectin" evidence="10">
    <location>
        <begin position="2445"/>
        <end position="2530"/>
    </location>
</feature>
<feature type="domain" description="SUEL-type lectin" evidence="10">
    <location>
        <begin position="777"/>
        <end position="863"/>
    </location>
</feature>
<comment type="caution">
    <text evidence="11">The sequence shown here is derived from an EMBL/GenBank/DDBJ whole genome shotgun (WGS) entry which is preliminary data.</text>
</comment>
<comment type="similarity">
    <text evidence="2 8">Belongs to the glycosyl hydrolase 35 family.</text>
</comment>
<dbReference type="InterPro" id="IPR001944">
    <property type="entry name" value="Glycoside_Hdrlase_35"/>
</dbReference>
<dbReference type="Pfam" id="PF02140">
    <property type="entry name" value="SUEL_Lectin"/>
    <property type="match status" value="3"/>
</dbReference>
<dbReference type="PROSITE" id="PS01182">
    <property type="entry name" value="GLYCOSYL_HYDROL_F35"/>
    <property type="match status" value="3"/>
</dbReference>
<evidence type="ECO:0000256" key="7">
    <source>
        <dbReference type="RuleBase" id="RU000675"/>
    </source>
</evidence>
<dbReference type="EMBL" id="JADBGQ010000009">
    <property type="protein sequence ID" value="KAG5379765.1"/>
    <property type="molecule type" value="Genomic_DNA"/>
</dbReference>
<evidence type="ECO:0000256" key="2">
    <source>
        <dbReference type="ARBA" id="ARBA00009809"/>
    </source>
</evidence>
<dbReference type="Gene3D" id="3.20.20.80">
    <property type="entry name" value="Glycosidases"/>
    <property type="match status" value="3"/>
</dbReference>
<evidence type="ECO:0000256" key="8">
    <source>
        <dbReference type="RuleBase" id="RU003679"/>
    </source>
</evidence>
<keyword evidence="6 7" id="KW-0326">Glycosidase</keyword>
<dbReference type="InterPro" id="IPR048913">
    <property type="entry name" value="BetaGal_gal-bd"/>
</dbReference>
<name>A0ABQ7L293_BRACM</name>
<dbReference type="InterPro" id="IPR041392">
    <property type="entry name" value="GHD"/>
</dbReference>
<evidence type="ECO:0000256" key="4">
    <source>
        <dbReference type="ARBA" id="ARBA00022729"/>
    </source>
</evidence>
<feature type="region of interest" description="Disordered" evidence="9">
    <location>
        <begin position="23"/>
        <end position="44"/>
    </location>
</feature>
<dbReference type="InterPro" id="IPR043159">
    <property type="entry name" value="Lectin_gal-bd_sf"/>
</dbReference>
<dbReference type="Proteomes" id="UP000823674">
    <property type="component" value="Chromosome A07"/>
</dbReference>
<accession>A0ABQ7L293</accession>
<evidence type="ECO:0000256" key="5">
    <source>
        <dbReference type="ARBA" id="ARBA00022801"/>
    </source>
</evidence>
<dbReference type="EC" id="3.2.1.23" evidence="3 7"/>
<sequence length="2530" mass="283602">MCERAMLNERGGNGRCWMRREEREGNAGRRDESEGNAGKREEREVSILEGEERKWMMFVYATIVSHDGRAITIDGHRRVLLSGSIHYPRSTPEMWPDLIKKGKEGGLDAIETYVFWNAHEPTRRQYDFSGKLDLIRFLKTIQNEGLYAVLRIGPYACAEWNYGGFPVWLHNMPGMVFRTTNKAYMDEMQNFTTMIVDMVKKEKLFASQGGPIILAQIENEYGNVMGPYGESGKAYIKWCANMAQSLDVGVPWIMCQQNDAPQPMLNTCNGFYCDNFVPNNPNTPKMWTENWTGWFKQWGGKNPHRTTEDVAFSVARFFQRGGTFNNYYMYHGGTNFDRTAGGPYITTSYDYDAPLDEYGNLSQPKYGHLKQLHDVLHSIEKTLTYGNISTIDFGNSASATIYKTEEGSSCFFGNGNENSDATISFQGESYVVPAWSVTILPDCKNEAYNTAKITTQTSMMVKKPNEAEDTPSTLKWSWRPENMDNFLLKGKGESTQTQLFDQKVVTNDQSDYLWYMTTVKFKKRDPFVGKTMSLRINSTAHVLHAFVNGKNIGNQHAENGKFNYVFEKDVKFKSGHNVIALLSITVGLANYGAFFESKPAGITGPIFITGINGDETIVKDLSAHKWSYKTGLNGFDNQLFRTEAMSKWSVENVPFNRTMTWYKATFKSPLGNDPVVVDLMGLGKGTAWVNGNNIGRYWPAFISSENGCDAKCNYRGAYHAEKCLTNCGEPTQRWYHVPRSFLNAEGDNTLVLFEEMGGNPSLVSFQTTRVGSVCANVCEKTIIELSCDRKPISAIKFASFGNPDGNCGSFEKGTCESSKNTADILTQECVGKEKCSIDVSTEKFGAPDCSGAPRRLAVEAIYMEDGILEVVFLLASFSNKGDFGENAYLVNMVSLRFLLCFLFVSSVYATIVSHDGRAITIDGHRRVLLSGSIHYPRSTPEMWPDLIKKSKEGGLDAIETYVFWNAHEPTRRQYDFSGKLDLIRFLKTIQNEGLYAVLRIGPYACAEWNYGGFPVWLHNMPEMVFRTTNKAYMDEMQNFTTMIVDMVKKEKLFASQGGPIILAQIENEYGNVMGPYGESGKAYIKWCANMAQSLDVGVPWIMCQQNDAPQPMLNTCNGFYCDNFVPNNPNTPKMWTENWTGWFKQWGGKNPHRTTEDVAFSVARFFQRGGTFNNYYMYHGGTNFERTAGGPYITTSYDYDAPLDEYGNLSQPKYGHLKQLHDVLHSIEKTLTYGNISTIDFGNSASATIYKTEEGSSCFFGNGNENSDATISFQGESYVVPAWSVTILPDCKNEAYNTAKITTQTSMMVKKPNEAEDTPSTLKWSWRPENMDNFLLKGKGESTQTQLFDQKVVTNDQSDYLWYMTTVKFKKRDPFVGKTMSLRINSTAHVLHAFVNGKNIGNQHAENGKFNYVFEKDVKFKSGHNVIALLSITVGLANYGAFFESKPAGITGPIFITGINGDETIVKDLSAHKWSYKTGLNGFDNQLFRTEAMSKWSVENVPFNRTMTWYKATFKSPLGNDPVVVDLMGLGKGTAWVNGNNIGRYWPAFISSENGCDAKCNYRGAYHAEKCLTNCGEPTQRWYHVPRSFLNAEGDNTLVLFEEMGGNPSLVSFQTTRVGSVCANVCEKTIIELSCDRKPISAIKFASFGNPDGNCGSFEKGTCESSKNTADILTQECVGKEKCSIDVSTEKFGAPDCSGAPRRLAVEAIYMEDGILEVVFLLASFSNKGDFGENAYLAITIDGHRRVLLSGSIHYPRSTPEMWPDLIKKSKEGGLDAIETYVFWNAHEPTRRQYDFSGKLDLIRFLKTIQNEGLYAVLRIGPYACAEWNYGGFPVWLHNMPEMVFRTTNKAYMDEMQNFTTMIVDMVKKEKLFASQGGPIILAQIENEYGNVMGPYGESGKAYIKWCANMAQSLDVGVPWIMCQQNDAPQPMLNTCNGFYCDNFVPNNPNTPKMWTENWTGWFKQWGGKNPHRTTEDVAFSVARFFQRGGTFNNYYMYHGGTNFERTAGGPYITTSYDYDAPLDEYGNLSQPKYGHLKQLHDVLHSIEKTLTYGNISTIDFGNSASATIYKTEEGSSCFFGNGNENSDATISFQGESYVVPAWSVTILPDCKNEAYNTAKITTQTSMMVKKPNEAEDTPSTLKWSWRPENMDNFLLKGKGESTQTQLFDQKVVTNDQSDYLWYMTTVKFKKRDPFVGKTMSLRINSTAHVLHAFVNGKNIGNQHAENGKFNYVFEKDVKFKSGRNVIALLSITVGLANYGAFFESNPAGITGPIFITGINGDETIVKDLSAHKWSYKTGLNGFDNQLFRTEAMSKWSVENVPFNRTMTWYKATFKSPLGNDPVVVDLMGLGKGTAWVNGNNIGRYWPSFISSENGCDAKCNYRGAYHAEKCLTNCGEPTQRWYHVPRSFLNAEGDNTLVLFEEMGGNPSLVSFQTTRVGSVCANVYEKTIIELSCDRKPISAIKFASFGNPDGNCGSFEKGTCESSKNTADILTQECVGKEKCSIDVSTEKFGAPDCSGAPRRLAVEAIC</sequence>
<dbReference type="InterPro" id="IPR000922">
    <property type="entry name" value="Lectin_gal-bd_dom"/>
</dbReference>
<dbReference type="Pfam" id="PF01301">
    <property type="entry name" value="Glyco_hydro_35"/>
    <property type="match status" value="3"/>
</dbReference>
<dbReference type="InterPro" id="IPR017853">
    <property type="entry name" value="GH"/>
</dbReference>
<dbReference type="SUPFAM" id="SSF49785">
    <property type="entry name" value="Galactose-binding domain-like"/>
    <property type="match status" value="6"/>
</dbReference>
<reference evidence="11 12" key="1">
    <citation type="submission" date="2021-03" db="EMBL/GenBank/DDBJ databases">
        <authorList>
            <person name="King G.J."/>
            <person name="Bancroft I."/>
            <person name="Baten A."/>
            <person name="Bloomfield J."/>
            <person name="Borpatragohain P."/>
            <person name="He Z."/>
            <person name="Irish N."/>
            <person name="Irwin J."/>
            <person name="Liu K."/>
            <person name="Mauleon R.P."/>
            <person name="Moore J."/>
            <person name="Morris R."/>
            <person name="Ostergaard L."/>
            <person name="Wang B."/>
            <person name="Wells R."/>
        </authorList>
    </citation>
    <scope>NUCLEOTIDE SEQUENCE [LARGE SCALE GENOMIC DNA]</scope>
    <source>
        <strain evidence="11">R-o-18</strain>
        <tissue evidence="11">Leaf</tissue>
    </source>
</reference>
<keyword evidence="5 7" id="KW-0378">Hydrolase</keyword>
<dbReference type="Pfam" id="PF17834">
    <property type="entry name" value="GHD"/>
    <property type="match status" value="3"/>
</dbReference>
<dbReference type="Gene3D" id="2.60.120.740">
    <property type="match status" value="3"/>
</dbReference>
<comment type="catalytic activity">
    <reaction evidence="1 7">
        <text>Hydrolysis of terminal non-reducing beta-D-galactose residues in beta-D-galactosides.</text>
        <dbReference type="EC" id="3.2.1.23"/>
    </reaction>
</comment>
<organism evidence="11 12">
    <name type="scientific">Brassica rapa subsp. trilocularis</name>
    <dbReference type="NCBI Taxonomy" id="1813537"/>
    <lineage>
        <taxon>Eukaryota</taxon>
        <taxon>Viridiplantae</taxon>
        <taxon>Streptophyta</taxon>
        <taxon>Embryophyta</taxon>
        <taxon>Tracheophyta</taxon>
        <taxon>Spermatophyta</taxon>
        <taxon>Magnoliopsida</taxon>
        <taxon>eudicotyledons</taxon>
        <taxon>Gunneridae</taxon>
        <taxon>Pentapetalae</taxon>
        <taxon>rosids</taxon>
        <taxon>malvids</taxon>
        <taxon>Brassicales</taxon>
        <taxon>Brassicaceae</taxon>
        <taxon>Brassiceae</taxon>
        <taxon>Brassica</taxon>
    </lineage>
</organism>
<evidence type="ECO:0000313" key="11">
    <source>
        <dbReference type="EMBL" id="KAG5379765.1"/>
    </source>
</evidence>
<gene>
    <name evidence="11" type="primary">A07p030450.1_BraROA</name>
    <name evidence="11" type="ORF">IGI04_027607</name>
</gene>
<dbReference type="InterPro" id="IPR019801">
    <property type="entry name" value="Glyco_hydro_35_CS"/>
</dbReference>
<protein>
    <recommendedName>
        <fullName evidence="3 7">Beta-galactosidase</fullName>
        <ecNumber evidence="3 7">3.2.1.23</ecNumber>
    </recommendedName>
</protein>
<dbReference type="PANTHER" id="PTHR23421">
    <property type="entry name" value="BETA-GALACTOSIDASE RELATED"/>
    <property type="match status" value="1"/>
</dbReference>
<proteinExistence type="inferred from homology"/>
<evidence type="ECO:0000259" key="10">
    <source>
        <dbReference type="PROSITE" id="PS50228"/>
    </source>
</evidence>
<dbReference type="SUPFAM" id="SSF51445">
    <property type="entry name" value="(Trans)glycosidases"/>
    <property type="match status" value="3"/>
</dbReference>
<keyword evidence="4" id="KW-0732">Signal</keyword>
<dbReference type="CDD" id="cd22842">
    <property type="entry name" value="Gal_Rha_Lectin_BGal"/>
    <property type="match status" value="3"/>
</dbReference>
<dbReference type="PRINTS" id="PR00742">
    <property type="entry name" value="GLHYDRLASE35"/>
</dbReference>
<feature type="domain" description="SUEL-type lectin" evidence="10">
    <location>
        <begin position="1625"/>
        <end position="1711"/>
    </location>
</feature>
<keyword evidence="12" id="KW-1185">Reference proteome</keyword>
<evidence type="ECO:0000313" key="12">
    <source>
        <dbReference type="Proteomes" id="UP000823674"/>
    </source>
</evidence>
<evidence type="ECO:0000256" key="6">
    <source>
        <dbReference type="ARBA" id="ARBA00023295"/>
    </source>
</evidence>
<evidence type="ECO:0000256" key="9">
    <source>
        <dbReference type="SAM" id="MobiDB-lite"/>
    </source>
</evidence>